<proteinExistence type="predicted"/>
<dbReference type="EMBL" id="NFJX01000006">
    <property type="protein sequence ID" value="OUP19517.1"/>
    <property type="molecule type" value="Genomic_DNA"/>
</dbReference>
<organism evidence="1 2">
    <name type="scientific">Parabacteroides distasonis</name>
    <dbReference type="NCBI Taxonomy" id="823"/>
    <lineage>
        <taxon>Bacteria</taxon>
        <taxon>Pseudomonadati</taxon>
        <taxon>Bacteroidota</taxon>
        <taxon>Bacteroidia</taxon>
        <taxon>Bacteroidales</taxon>
        <taxon>Tannerellaceae</taxon>
        <taxon>Parabacteroides</taxon>
    </lineage>
</organism>
<evidence type="ECO:0000313" key="1">
    <source>
        <dbReference type="EMBL" id="OUP19517.1"/>
    </source>
</evidence>
<evidence type="ECO:0000313" key="2">
    <source>
        <dbReference type="Proteomes" id="UP000195950"/>
    </source>
</evidence>
<reference evidence="2" key="1">
    <citation type="submission" date="2017-04" db="EMBL/GenBank/DDBJ databases">
        <title>Function of individual gut microbiota members based on whole genome sequencing of pure cultures obtained from chicken caecum.</title>
        <authorList>
            <person name="Medvecky M."/>
            <person name="Cejkova D."/>
            <person name="Polansky O."/>
            <person name="Karasova D."/>
            <person name="Kubasova T."/>
            <person name="Cizek A."/>
            <person name="Rychlik I."/>
        </authorList>
    </citation>
    <scope>NUCLEOTIDE SEQUENCE [LARGE SCALE GENOMIC DNA]</scope>
    <source>
        <strain evidence="2">An199</strain>
    </source>
</reference>
<accession>A0A1Y4IGS7</accession>
<gene>
    <name evidence="1" type="ORF">B5F32_08280</name>
</gene>
<dbReference type="Proteomes" id="UP000195950">
    <property type="component" value="Unassembled WGS sequence"/>
</dbReference>
<comment type="caution">
    <text evidence="1">The sequence shown here is derived from an EMBL/GenBank/DDBJ whole genome shotgun (WGS) entry which is preliminary data.</text>
</comment>
<sequence length="133" mass="15800">MLFMRFPVFLLRRREDAPEAPWLRAAVGVYLEHLVQRPYHGFPVRLPVHPEPLVIEDGQRQSHEVFHGARVDDLLPFNQILLRLVVFKQLMRPLRVFFQVHPCLLGIFQTIQQLSHACFRFPETDFFSYMINC</sequence>
<dbReference type="AlphaFoldDB" id="A0A1Y4IGS7"/>
<name>A0A1Y4IGS7_PARDI</name>
<protein>
    <submittedName>
        <fullName evidence="1">Uncharacterized protein</fullName>
    </submittedName>
</protein>